<dbReference type="CDD" id="cd02980">
    <property type="entry name" value="TRX_Fd_family"/>
    <property type="match status" value="1"/>
</dbReference>
<dbReference type="InterPro" id="IPR036249">
    <property type="entry name" value="Thioredoxin-like_sf"/>
</dbReference>
<protein>
    <submittedName>
        <fullName evidence="1">(2Fe-2S) ferredoxin domain-containing protein</fullName>
    </submittedName>
    <submittedName>
        <fullName evidence="2">Thioredoxin-like protein</fullName>
    </submittedName>
</protein>
<gene>
    <name evidence="2" type="ORF">C8D82_12913</name>
    <name evidence="1" type="ORF">HF882_10010</name>
</gene>
<evidence type="ECO:0000313" key="4">
    <source>
        <dbReference type="Proteomes" id="UP000576225"/>
    </source>
</evidence>
<dbReference type="AlphaFoldDB" id="A0A2U1ANT4"/>
<dbReference type="SUPFAM" id="SSF52833">
    <property type="entry name" value="Thioredoxin-like"/>
    <property type="match status" value="1"/>
</dbReference>
<reference evidence="2 3" key="1">
    <citation type="submission" date="2018-04" db="EMBL/GenBank/DDBJ databases">
        <title>Genomic Encyclopedia of Type Strains, Phase IV (KMG-IV): sequencing the most valuable type-strain genomes for metagenomic binning, comparative biology and taxonomic classification.</title>
        <authorList>
            <person name="Goeker M."/>
        </authorList>
    </citation>
    <scope>NUCLEOTIDE SEQUENCE [LARGE SCALE GENOMIC DNA]</scope>
    <source>
        <strain evidence="2 3">DSM 14823</strain>
    </source>
</reference>
<dbReference type="Proteomes" id="UP000576225">
    <property type="component" value="Unassembled WGS sequence"/>
</dbReference>
<keyword evidence="3" id="KW-1185">Reference proteome</keyword>
<proteinExistence type="predicted"/>
<comment type="caution">
    <text evidence="2">The sequence shown here is derived from an EMBL/GenBank/DDBJ whole genome shotgun (WGS) entry which is preliminary data.</text>
</comment>
<dbReference type="Gene3D" id="3.40.30.10">
    <property type="entry name" value="Glutaredoxin"/>
    <property type="match status" value="1"/>
</dbReference>
<evidence type="ECO:0000313" key="3">
    <source>
        <dbReference type="Proteomes" id="UP000245959"/>
    </source>
</evidence>
<sequence length="86" mass="9371">MAKPKIVICLGSSCFARGNEENIRVVEAYLAENSYRDEVEVELSGTLCQARCADGPNVIIDGVTYSKVDPGVMLDLLRKTLPPRGN</sequence>
<dbReference type="OrthoDB" id="9775764at2"/>
<accession>A0A2U1ANT4</accession>
<dbReference type="Pfam" id="PF01257">
    <property type="entry name" value="2Fe-2S_thioredx"/>
    <property type="match status" value="1"/>
</dbReference>
<dbReference type="EMBL" id="QEKH01000029">
    <property type="protein sequence ID" value="PVY37991.1"/>
    <property type="molecule type" value="Genomic_DNA"/>
</dbReference>
<dbReference type="EMBL" id="JABAEW010000016">
    <property type="protein sequence ID" value="NMD86917.1"/>
    <property type="molecule type" value="Genomic_DNA"/>
</dbReference>
<organism evidence="2 3">
    <name type="scientific">Victivallis vadensis</name>
    <dbReference type="NCBI Taxonomy" id="172901"/>
    <lineage>
        <taxon>Bacteria</taxon>
        <taxon>Pseudomonadati</taxon>
        <taxon>Lentisphaerota</taxon>
        <taxon>Lentisphaeria</taxon>
        <taxon>Victivallales</taxon>
        <taxon>Victivallaceae</taxon>
        <taxon>Victivallis</taxon>
    </lineage>
</organism>
<evidence type="ECO:0000313" key="1">
    <source>
        <dbReference type="EMBL" id="NMD86917.1"/>
    </source>
</evidence>
<evidence type="ECO:0000313" key="2">
    <source>
        <dbReference type="EMBL" id="PVY37991.1"/>
    </source>
</evidence>
<name>A0A2U1ANT4_9BACT</name>
<reference evidence="1 4" key="2">
    <citation type="submission" date="2020-04" db="EMBL/GenBank/DDBJ databases">
        <authorList>
            <person name="Hitch T.C.A."/>
            <person name="Wylensek D."/>
            <person name="Clavel T."/>
        </authorList>
    </citation>
    <scope>NUCLEOTIDE SEQUENCE [LARGE SCALE GENOMIC DNA]</scope>
    <source>
        <strain evidence="1 4">COR2-253-APC-1A</strain>
    </source>
</reference>
<dbReference type="Proteomes" id="UP000245959">
    <property type="component" value="Unassembled WGS sequence"/>
</dbReference>